<dbReference type="InterPro" id="IPR002078">
    <property type="entry name" value="Sigma_54_int"/>
</dbReference>
<dbReference type="Gene3D" id="3.40.50.2300">
    <property type="match status" value="1"/>
</dbReference>
<dbReference type="SMART" id="SM00448">
    <property type="entry name" value="REC"/>
    <property type="match status" value="1"/>
</dbReference>
<evidence type="ECO:0000256" key="4">
    <source>
        <dbReference type="ARBA" id="ARBA00023163"/>
    </source>
</evidence>
<dbReference type="InterPro" id="IPR011006">
    <property type="entry name" value="CheY-like_superfamily"/>
</dbReference>
<dbReference type="Pfam" id="PF00158">
    <property type="entry name" value="Sigma54_activat"/>
    <property type="match status" value="1"/>
</dbReference>
<dbReference type="GO" id="GO:0043565">
    <property type="term" value="F:sequence-specific DNA binding"/>
    <property type="evidence" value="ECO:0007669"/>
    <property type="project" value="InterPro"/>
</dbReference>
<keyword evidence="2" id="KW-0067">ATP-binding</keyword>
<dbReference type="Gene3D" id="1.10.8.60">
    <property type="match status" value="1"/>
</dbReference>
<dbReference type="SMART" id="SM00382">
    <property type="entry name" value="AAA"/>
    <property type="match status" value="1"/>
</dbReference>
<dbReference type="InterPro" id="IPR009057">
    <property type="entry name" value="Homeodomain-like_sf"/>
</dbReference>
<dbReference type="InterPro" id="IPR025662">
    <property type="entry name" value="Sigma_54_int_dom_ATP-bd_1"/>
</dbReference>
<reference evidence="9 10" key="1">
    <citation type="submission" date="2017-01" db="EMBL/GenBank/DDBJ databases">
        <authorList>
            <person name="Mah S.A."/>
            <person name="Swanson W.J."/>
            <person name="Moy G.W."/>
            <person name="Vacquier V.D."/>
        </authorList>
    </citation>
    <scope>NUCLEOTIDE SEQUENCE [LARGE SCALE GENOMIC DNA]</scope>
    <source>
        <strain evidence="9 10">NIO-1016</strain>
    </source>
</reference>
<keyword evidence="8" id="KW-0238">DNA-binding</keyword>
<dbReference type="Pfam" id="PF00072">
    <property type="entry name" value="Response_reg"/>
    <property type="match status" value="1"/>
</dbReference>
<dbReference type="STRING" id="1017273.SAMN05443094_101242"/>
<sequence>MTNILIVDDEQEIGRFLTRLFQAKKINVTYAESGQAFDALTQLDRFDAAFLDVRLPDRNGLELLKKLKKEAPFCKTVVMTGYSTVKMAIEAIQLGAEDFLEKPFEDIMAIEALVDQLTTNDQLDAYREEAQRSGVFLGTSSAVHELYRLAFKLADKNITILIEGETGTGKEVLARFLHQAGNRSKGPFIGLNCGAISESLLESELFGHAKGSFTGAAENRAGFFEVATDGTLFLDEIAEASHATQVKLLRVLETGEYFKIGDPAPRQTGARIIAASHASLEKAVSEGTFRSDLLYRLDVVKLVIPPLRERQQDITHFIDLYSRKNGMSLPFSPDAMNVLKTYHWPGNIRELVNTLQRLFVLYADEPVITPHMLPEKMNRTAAPLKKASPQTRTFESDWRLFSSYILDSYTNDEAIHLDELVQTMKRMEKRTAEAFIHKTLKETAGNREQAAQKLGISKRKIRYYLNET</sequence>
<dbReference type="PROSITE" id="PS50110">
    <property type="entry name" value="RESPONSE_REGULATORY"/>
    <property type="match status" value="1"/>
</dbReference>
<dbReference type="PROSITE" id="PS50045">
    <property type="entry name" value="SIGMA54_INTERACT_4"/>
    <property type="match status" value="1"/>
</dbReference>
<reference evidence="11" key="2">
    <citation type="submission" date="2017-03" db="EMBL/GenBank/DDBJ databases">
        <title>Bacillus sp. V-88(T) DSM27956, whole genome shotgun sequencing project.</title>
        <authorList>
            <person name="Dastager S.G."/>
            <person name="Neurgaonkar P.S."/>
            <person name="Dharne M.S."/>
        </authorList>
    </citation>
    <scope>NUCLEOTIDE SEQUENCE [LARGE SCALE GENOMIC DNA]</scope>
    <source>
        <strain evidence="11">DSM 25145</strain>
    </source>
</reference>
<keyword evidence="11" id="KW-1185">Reference proteome</keyword>
<dbReference type="Proteomes" id="UP000186385">
    <property type="component" value="Unassembled WGS sequence"/>
</dbReference>
<evidence type="ECO:0000256" key="1">
    <source>
        <dbReference type="ARBA" id="ARBA00022741"/>
    </source>
</evidence>
<dbReference type="PANTHER" id="PTHR32071:SF100">
    <property type="entry name" value="RESPONSE REGULATOR PROTEIN PILR"/>
    <property type="match status" value="1"/>
</dbReference>
<dbReference type="Pfam" id="PF02954">
    <property type="entry name" value="HTH_8"/>
    <property type="match status" value="1"/>
</dbReference>
<dbReference type="RefSeq" id="WP_045849567.1">
    <property type="nucleotide sequence ID" value="NZ_FTLX01000001.1"/>
</dbReference>
<dbReference type="Pfam" id="PF25601">
    <property type="entry name" value="AAA_lid_14"/>
    <property type="match status" value="1"/>
</dbReference>
<dbReference type="EMBL" id="FTLX01000001">
    <property type="protein sequence ID" value="SIP94507.1"/>
    <property type="molecule type" value="Genomic_DNA"/>
</dbReference>
<name>A0A1N6NR68_9BACI</name>
<dbReference type="PANTHER" id="PTHR32071">
    <property type="entry name" value="TRANSCRIPTIONAL REGULATORY PROTEIN"/>
    <property type="match status" value="1"/>
</dbReference>
<dbReference type="CDD" id="cd00156">
    <property type="entry name" value="REC"/>
    <property type="match status" value="1"/>
</dbReference>
<feature type="domain" description="Sigma-54 factor interaction" evidence="6">
    <location>
        <begin position="136"/>
        <end position="360"/>
    </location>
</feature>
<dbReference type="FunFam" id="3.40.50.300:FF:000006">
    <property type="entry name" value="DNA-binding transcriptional regulator NtrC"/>
    <property type="match status" value="1"/>
</dbReference>
<evidence type="ECO:0000256" key="5">
    <source>
        <dbReference type="PROSITE-ProRule" id="PRU00169"/>
    </source>
</evidence>
<keyword evidence="3" id="KW-0805">Transcription regulation</keyword>
<dbReference type="OrthoDB" id="9771372at2"/>
<keyword evidence="4" id="KW-0804">Transcription</keyword>
<dbReference type="AlphaFoldDB" id="A0A1N6NR68"/>
<dbReference type="GO" id="GO:0000160">
    <property type="term" value="P:phosphorelay signal transduction system"/>
    <property type="evidence" value="ECO:0007669"/>
    <property type="project" value="InterPro"/>
</dbReference>
<gene>
    <name evidence="8" type="ORF">B1B05_01150</name>
    <name evidence="9" type="ORF">SAMN05443094_101242</name>
</gene>
<dbReference type="SUPFAM" id="SSF46689">
    <property type="entry name" value="Homeodomain-like"/>
    <property type="match status" value="1"/>
</dbReference>
<feature type="modified residue" description="4-aspartylphosphate" evidence="5">
    <location>
        <position position="52"/>
    </location>
</feature>
<proteinExistence type="predicted"/>
<dbReference type="CDD" id="cd00009">
    <property type="entry name" value="AAA"/>
    <property type="match status" value="1"/>
</dbReference>
<dbReference type="InterPro" id="IPR002197">
    <property type="entry name" value="HTH_Fis"/>
</dbReference>
<reference evidence="8" key="3">
    <citation type="submission" date="2017-03" db="EMBL/GenBank/DDBJ databases">
        <authorList>
            <person name="Dastager S.G."/>
            <person name="Neurgaonkar P.S."/>
            <person name="Dharne M.S."/>
        </authorList>
    </citation>
    <scope>NUCLEOTIDE SEQUENCE</scope>
    <source>
        <strain evidence="8">DSM 25145</strain>
    </source>
</reference>
<protein>
    <submittedName>
        <fullName evidence="8">DNA-binding response regulator</fullName>
    </submittedName>
    <submittedName>
        <fullName evidence="9">Transcriptional regulator</fullName>
    </submittedName>
</protein>
<dbReference type="InterPro" id="IPR003593">
    <property type="entry name" value="AAA+_ATPase"/>
</dbReference>
<dbReference type="InterPro" id="IPR025944">
    <property type="entry name" value="Sigma_54_int_dom_CS"/>
</dbReference>
<dbReference type="InterPro" id="IPR001789">
    <property type="entry name" value="Sig_transdc_resp-reg_receiver"/>
</dbReference>
<evidence type="ECO:0000256" key="3">
    <source>
        <dbReference type="ARBA" id="ARBA00023015"/>
    </source>
</evidence>
<accession>A0A1N6NR68</accession>
<dbReference type="InterPro" id="IPR058031">
    <property type="entry name" value="AAA_lid_NorR"/>
</dbReference>
<evidence type="ECO:0000313" key="11">
    <source>
        <dbReference type="Proteomes" id="UP000215545"/>
    </source>
</evidence>
<evidence type="ECO:0000259" key="6">
    <source>
        <dbReference type="PROSITE" id="PS50045"/>
    </source>
</evidence>
<dbReference type="SUPFAM" id="SSF52540">
    <property type="entry name" value="P-loop containing nucleoside triphosphate hydrolases"/>
    <property type="match status" value="1"/>
</dbReference>
<feature type="domain" description="Response regulatory" evidence="7">
    <location>
        <begin position="3"/>
        <end position="117"/>
    </location>
</feature>
<dbReference type="PRINTS" id="PR01590">
    <property type="entry name" value="HTHFIS"/>
</dbReference>
<dbReference type="EMBL" id="MWSK01000001">
    <property type="protein sequence ID" value="OXS80116.1"/>
    <property type="molecule type" value="Genomic_DNA"/>
</dbReference>
<organism evidence="9 10">
    <name type="scientific">Domibacillus enclensis</name>
    <dbReference type="NCBI Taxonomy" id="1017273"/>
    <lineage>
        <taxon>Bacteria</taxon>
        <taxon>Bacillati</taxon>
        <taxon>Bacillota</taxon>
        <taxon>Bacilli</taxon>
        <taxon>Bacillales</taxon>
        <taxon>Bacillaceae</taxon>
        <taxon>Domibacillus</taxon>
    </lineage>
</organism>
<dbReference type="Proteomes" id="UP000215545">
    <property type="component" value="Unassembled WGS sequence"/>
</dbReference>
<dbReference type="Gene3D" id="1.10.10.60">
    <property type="entry name" value="Homeodomain-like"/>
    <property type="match status" value="1"/>
</dbReference>
<evidence type="ECO:0000259" key="7">
    <source>
        <dbReference type="PROSITE" id="PS50110"/>
    </source>
</evidence>
<dbReference type="PROSITE" id="PS00688">
    <property type="entry name" value="SIGMA54_INTERACT_3"/>
    <property type="match status" value="1"/>
</dbReference>
<dbReference type="SUPFAM" id="SSF52172">
    <property type="entry name" value="CheY-like"/>
    <property type="match status" value="1"/>
</dbReference>
<dbReference type="GO" id="GO:0005524">
    <property type="term" value="F:ATP binding"/>
    <property type="evidence" value="ECO:0007669"/>
    <property type="project" value="UniProtKB-KW"/>
</dbReference>
<dbReference type="Gene3D" id="3.40.50.300">
    <property type="entry name" value="P-loop containing nucleotide triphosphate hydrolases"/>
    <property type="match status" value="1"/>
</dbReference>
<keyword evidence="5" id="KW-0597">Phosphoprotein</keyword>
<evidence type="ECO:0000313" key="9">
    <source>
        <dbReference type="EMBL" id="SIP94507.1"/>
    </source>
</evidence>
<dbReference type="PROSITE" id="PS00675">
    <property type="entry name" value="SIGMA54_INTERACT_1"/>
    <property type="match status" value="1"/>
</dbReference>
<evidence type="ECO:0000313" key="8">
    <source>
        <dbReference type="EMBL" id="OXS80116.1"/>
    </source>
</evidence>
<evidence type="ECO:0000313" key="10">
    <source>
        <dbReference type="Proteomes" id="UP000186385"/>
    </source>
</evidence>
<evidence type="ECO:0000256" key="2">
    <source>
        <dbReference type="ARBA" id="ARBA00022840"/>
    </source>
</evidence>
<keyword evidence="1" id="KW-0547">Nucleotide-binding</keyword>
<dbReference type="InterPro" id="IPR027417">
    <property type="entry name" value="P-loop_NTPase"/>
</dbReference>
<dbReference type="GO" id="GO:0006355">
    <property type="term" value="P:regulation of DNA-templated transcription"/>
    <property type="evidence" value="ECO:0007669"/>
    <property type="project" value="InterPro"/>
</dbReference>